<reference evidence="3 4" key="1">
    <citation type="submission" date="2019-06" db="EMBL/GenBank/DDBJ databases">
        <title>Genomic Encyclopedia of Type Strains, Phase IV (KMG-V): Genome sequencing to study the core and pangenomes of soil and plant-associated prokaryotes.</title>
        <authorList>
            <person name="Whitman W."/>
        </authorList>
    </citation>
    <scope>NUCLEOTIDE SEQUENCE [LARGE SCALE GENOMIC DNA]</scope>
    <source>
        <strain evidence="3 4">BR 11622</strain>
    </source>
</reference>
<dbReference type="PANTHER" id="PTHR43056:SF10">
    <property type="entry name" value="COCE_NOND FAMILY, PUTATIVE (AFU_ORTHOLOGUE AFUA_7G00600)-RELATED"/>
    <property type="match status" value="1"/>
</dbReference>
<evidence type="ECO:0000256" key="1">
    <source>
        <dbReference type="ARBA" id="ARBA00022801"/>
    </source>
</evidence>
<dbReference type="PANTHER" id="PTHR43056">
    <property type="entry name" value="PEPTIDASE S9 PROLYL OLIGOPEPTIDASE"/>
    <property type="match status" value="1"/>
</dbReference>
<dbReference type="SUPFAM" id="SSF49785">
    <property type="entry name" value="Galactose-binding domain-like"/>
    <property type="match status" value="1"/>
</dbReference>
<evidence type="ECO:0000259" key="2">
    <source>
        <dbReference type="SMART" id="SM00939"/>
    </source>
</evidence>
<protein>
    <recommendedName>
        <fullName evidence="2">Xaa-Pro dipeptidyl-peptidase C-terminal domain-containing protein</fullName>
    </recommendedName>
</protein>
<dbReference type="Gene3D" id="3.40.50.1820">
    <property type="entry name" value="alpha/beta hydrolase"/>
    <property type="match status" value="1"/>
</dbReference>
<dbReference type="InterPro" id="IPR008979">
    <property type="entry name" value="Galactose-bd-like_sf"/>
</dbReference>
<dbReference type="InterPro" id="IPR050585">
    <property type="entry name" value="Xaa-Pro_dipeptidyl-ppase/CocE"/>
</dbReference>
<dbReference type="Pfam" id="PF08530">
    <property type="entry name" value="PepX_C"/>
    <property type="match status" value="1"/>
</dbReference>
<dbReference type="SMART" id="SM00939">
    <property type="entry name" value="PepX_C"/>
    <property type="match status" value="1"/>
</dbReference>
<dbReference type="AlphaFoldDB" id="A0A560HDM8"/>
<dbReference type="SUPFAM" id="SSF53474">
    <property type="entry name" value="alpha/beta-Hydrolases"/>
    <property type="match status" value="1"/>
</dbReference>
<dbReference type="Gene3D" id="1.10.3020.10">
    <property type="entry name" value="alpha-amino acid ester hydrolase ( Helical cap domain)"/>
    <property type="match status" value="1"/>
</dbReference>
<name>A0A560HDM8_9PROT</name>
<gene>
    <name evidence="3" type="ORF">FBZ90_104197</name>
</gene>
<dbReference type="InterPro" id="IPR000383">
    <property type="entry name" value="Xaa-Pro-like_dom"/>
</dbReference>
<evidence type="ECO:0000313" key="4">
    <source>
        <dbReference type="Proteomes" id="UP000315751"/>
    </source>
</evidence>
<dbReference type="InterPro" id="IPR013736">
    <property type="entry name" value="Xaa-Pro_dipept_C"/>
</dbReference>
<dbReference type="EMBL" id="VITR01000004">
    <property type="protein sequence ID" value="TWB43809.1"/>
    <property type="molecule type" value="Genomic_DNA"/>
</dbReference>
<dbReference type="GO" id="GO:0008239">
    <property type="term" value="F:dipeptidyl-peptidase activity"/>
    <property type="evidence" value="ECO:0007669"/>
    <property type="project" value="InterPro"/>
</dbReference>
<evidence type="ECO:0000313" key="3">
    <source>
        <dbReference type="EMBL" id="TWB43809.1"/>
    </source>
</evidence>
<dbReference type="InterPro" id="IPR029058">
    <property type="entry name" value="AB_hydrolase_fold"/>
</dbReference>
<organism evidence="3 4">
    <name type="scientific">Nitrospirillum amazonense</name>
    <dbReference type="NCBI Taxonomy" id="28077"/>
    <lineage>
        <taxon>Bacteria</taxon>
        <taxon>Pseudomonadati</taxon>
        <taxon>Pseudomonadota</taxon>
        <taxon>Alphaproteobacteria</taxon>
        <taxon>Rhodospirillales</taxon>
        <taxon>Azospirillaceae</taxon>
        <taxon>Nitrospirillum</taxon>
    </lineage>
</organism>
<dbReference type="Gene3D" id="2.60.120.260">
    <property type="entry name" value="Galactose-binding domain-like"/>
    <property type="match status" value="1"/>
</dbReference>
<accession>A0A560HDM8</accession>
<dbReference type="NCBIfam" id="TIGR00976">
    <property type="entry name" value="CocE_NonD"/>
    <property type="match status" value="1"/>
</dbReference>
<dbReference type="Pfam" id="PF02129">
    <property type="entry name" value="Peptidase_S15"/>
    <property type="match status" value="1"/>
</dbReference>
<proteinExistence type="predicted"/>
<sequence length="674" mass="74355">MARLKSGQAAGQARHGRQACPHLGRLRVGLGTAGFGLLALLASTSPLSSTAWAQTASPLSPMAPDIPAKVDTAIEGADYIKRDVMIPMRDGVKLHTVIVIPKGAQGAPIMLTRTPYNATKRAKRSVSPHMLATLAQGDESFVAEGYIRVFQDIRGKYGSEGDYVMTRPLRGPLNDSEVDHATDAYDTIDWLVKNVPESNGKVGMVGSSYEGFTVLMALVNPHPALKAAVPMSPMVDGWKGDDWFHNGAFRQTNFDYFQHQTTVRGQGDDIPRGIYDDYDAFLRAGSADGFARQYGLAQLPFWRKLTEHPAYDAYWQNQALDTILGARTPTVPTMIVASLWDQEDMYGAVHTYEAIEPKDTRNDLNYLVLGPWRHSGVNYDGSTLGPLKFEGDTALDFRRNTMLPFLDEHLKNGAPKADTAPVLVFESGTNVWRRLQKWPTACASGCVANLKPLYLQANGGLGFSAPAKGAPAYDEYVSDPAKPVPYVPRPVRFSDGDAWKRWLVTDQRAVADRTDVLVYTSEVLTAPMKISGAPVVNLYASTSGTDSDWVVKLIDVYPDEVPSQPEMGGYQLAVGMDIFRGRYRDSLEHPTAIPADKVQRYRFELPNANHVFLPGHRVMVQVQSSWFPLYDRNPQTFVDNIFLAKPGDYRKATQRVFHQGAQASFIDLPVVPAD</sequence>
<dbReference type="Proteomes" id="UP000315751">
    <property type="component" value="Unassembled WGS sequence"/>
</dbReference>
<dbReference type="InterPro" id="IPR005674">
    <property type="entry name" value="CocE/Ser_esterase"/>
</dbReference>
<comment type="caution">
    <text evidence="3">The sequence shown here is derived from an EMBL/GenBank/DDBJ whole genome shotgun (WGS) entry which is preliminary data.</text>
</comment>
<feature type="domain" description="Xaa-Pro dipeptidyl-peptidase C-terminal" evidence="2">
    <location>
        <begin position="403"/>
        <end position="667"/>
    </location>
</feature>
<keyword evidence="1" id="KW-0378">Hydrolase</keyword>
<keyword evidence="4" id="KW-1185">Reference proteome</keyword>